<organism evidence="1 2">
    <name type="scientific">Bombus impatiens</name>
    <name type="common">Bumblebee</name>
    <dbReference type="NCBI Taxonomy" id="132113"/>
    <lineage>
        <taxon>Eukaryota</taxon>
        <taxon>Metazoa</taxon>
        <taxon>Ecdysozoa</taxon>
        <taxon>Arthropoda</taxon>
        <taxon>Hexapoda</taxon>
        <taxon>Insecta</taxon>
        <taxon>Pterygota</taxon>
        <taxon>Neoptera</taxon>
        <taxon>Endopterygota</taxon>
        <taxon>Hymenoptera</taxon>
        <taxon>Apocrita</taxon>
        <taxon>Aculeata</taxon>
        <taxon>Apoidea</taxon>
        <taxon>Anthophila</taxon>
        <taxon>Apidae</taxon>
        <taxon>Bombus</taxon>
        <taxon>Pyrobombus</taxon>
    </lineage>
</organism>
<accession>A0A6P8L4Y4</accession>
<reference evidence="2" key="1">
    <citation type="submission" date="2025-08" db="UniProtKB">
        <authorList>
            <consortium name="RefSeq"/>
        </authorList>
    </citation>
    <scope>IDENTIFICATION</scope>
</reference>
<proteinExistence type="predicted"/>
<evidence type="ECO:0000313" key="1">
    <source>
        <dbReference type="Proteomes" id="UP000515180"/>
    </source>
</evidence>
<dbReference type="GeneID" id="112213594"/>
<name>A0A6P8L4Y4_BOMIM</name>
<dbReference type="AlphaFoldDB" id="A0A6P8L4Y4"/>
<evidence type="ECO:0000313" key="2">
    <source>
        <dbReference type="RefSeq" id="XP_033179015.1"/>
    </source>
</evidence>
<dbReference type="Proteomes" id="UP000515180">
    <property type="component" value="Unplaced"/>
</dbReference>
<gene>
    <name evidence="2" type="primary">LOC112213594</name>
</gene>
<keyword evidence="1" id="KW-1185">Reference proteome</keyword>
<dbReference type="RefSeq" id="XP_033179015.1">
    <property type="nucleotide sequence ID" value="XM_033323124.1"/>
</dbReference>
<sequence>MLFGQYDEPRVQLARTTVTKGGKKSSEETSNAIRDDTATAAATAANDSISTRQCTSAAAAYLEYDSLAKVLLPTGSTSPGALRETIHGIAGKTMTDRIRKLDFAFHHGENVIFLRKVILALSINAFSNILICHATTICVLRYNIRNTCAILYFFFETQ</sequence>
<protein>
    <submittedName>
        <fullName evidence="2">LOW QUALITY PROTEIN: uncharacterized protein LOC112213594</fullName>
    </submittedName>
</protein>